<dbReference type="Pfam" id="PF13857">
    <property type="entry name" value="Ank_5"/>
    <property type="match status" value="1"/>
</dbReference>
<dbReference type="EMBL" id="CAJNOQ010007596">
    <property type="protein sequence ID" value="CAF1173345.1"/>
    <property type="molecule type" value="Genomic_DNA"/>
</dbReference>
<dbReference type="Proteomes" id="UP000681722">
    <property type="component" value="Unassembled WGS sequence"/>
</dbReference>
<dbReference type="InterPro" id="IPR036770">
    <property type="entry name" value="Ankyrin_rpt-contain_sf"/>
</dbReference>
<reference evidence="2" key="1">
    <citation type="submission" date="2021-02" db="EMBL/GenBank/DDBJ databases">
        <authorList>
            <person name="Nowell W R."/>
        </authorList>
    </citation>
    <scope>NUCLEOTIDE SEQUENCE</scope>
</reference>
<organism evidence="2 4">
    <name type="scientific">Didymodactylos carnosus</name>
    <dbReference type="NCBI Taxonomy" id="1234261"/>
    <lineage>
        <taxon>Eukaryota</taxon>
        <taxon>Metazoa</taxon>
        <taxon>Spiralia</taxon>
        <taxon>Gnathifera</taxon>
        <taxon>Rotifera</taxon>
        <taxon>Eurotatoria</taxon>
        <taxon>Bdelloidea</taxon>
        <taxon>Philodinida</taxon>
        <taxon>Philodinidae</taxon>
        <taxon>Didymodactylos</taxon>
    </lineage>
</organism>
<dbReference type="InterPro" id="IPR002110">
    <property type="entry name" value="Ankyrin_rpt"/>
</dbReference>
<protein>
    <recommendedName>
        <fullName evidence="5">Ankyrin repeat protein</fullName>
    </recommendedName>
</protein>
<proteinExistence type="predicted"/>
<dbReference type="EMBL" id="CAJOBC010007595">
    <property type="protein sequence ID" value="CAF3937204.1"/>
    <property type="molecule type" value="Genomic_DNA"/>
</dbReference>
<evidence type="ECO:0000313" key="4">
    <source>
        <dbReference type="Proteomes" id="UP000663829"/>
    </source>
</evidence>
<evidence type="ECO:0000313" key="2">
    <source>
        <dbReference type="EMBL" id="CAF1173345.1"/>
    </source>
</evidence>
<keyword evidence="4" id="KW-1185">Reference proteome</keyword>
<name>A0A814UDA1_9BILA</name>
<evidence type="ECO:0008006" key="5">
    <source>
        <dbReference type="Google" id="ProtNLM"/>
    </source>
</evidence>
<gene>
    <name evidence="2" type="ORF">GPM918_LOCUS22303</name>
    <name evidence="3" type="ORF">SRO942_LOCUS22300</name>
</gene>
<sequence length="281" mass="32658">MTSDICNACRDGDIELVRVLIETSPPETEINRTEPNESTALHVASYYGHGDIVQLLLDDYGVSRDRKNEYGLTTYEDAATDQIRDLFHQSTERTKRFYSDENTTNPLEVNINESQWLQFHPTDYQIKIELLHEVFGSDRKIYLSLFDWIRSIFGNDPRRKKTEKWSTDLQSLVKECFLGKSQKANLCKLLEGYVVNGEIEYLLRLYTLELSFCEYLAQDQDKTNCLYAPVLFSLSSVAHRAYKGLSFRGLTMTQKNFAEYERALNCHESYIHTKTFCSRCP</sequence>
<evidence type="ECO:0000313" key="3">
    <source>
        <dbReference type="EMBL" id="CAF3937204.1"/>
    </source>
</evidence>
<dbReference type="PROSITE" id="PS50088">
    <property type="entry name" value="ANK_REPEAT"/>
    <property type="match status" value="1"/>
</dbReference>
<dbReference type="Gene3D" id="1.25.40.20">
    <property type="entry name" value="Ankyrin repeat-containing domain"/>
    <property type="match status" value="1"/>
</dbReference>
<accession>A0A814UDA1</accession>
<dbReference type="SUPFAM" id="SSF48403">
    <property type="entry name" value="Ankyrin repeat"/>
    <property type="match status" value="1"/>
</dbReference>
<dbReference type="OrthoDB" id="9995210at2759"/>
<keyword evidence="1" id="KW-0040">ANK repeat</keyword>
<feature type="repeat" description="ANK" evidence="1">
    <location>
        <begin position="36"/>
        <end position="58"/>
    </location>
</feature>
<evidence type="ECO:0000256" key="1">
    <source>
        <dbReference type="PROSITE-ProRule" id="PRU00023"/>
    </source>
</evidence>
<comment type="caution">
    <text evidence="2">The sequence shown here is derived from an EMBL/GenBank/DDBJ whole genome shotgun (WGS) entry which is preliminary data.</text>
</comment>
<dbReference type="PROSITE" id="PS50297">
    <property type="entry name" value="ANK_REP_REGION"/>
    <property type="match status" value="1"/>
</dbReference>
<dbReference type="Proteomes" id="UP000663829">
    <property type="component" value="Unassembled WGS sequence"/>
</dbReference>
<dbReference type="AlphaFoldDB" id="A0A814UDA1"/>